<evidence type="ECO:0000256" key="2">
    <source>
        <dbReference type="ARBA" id="ARBA00022729"/>
    </source>
</evidence>
<sequence length="58" mass="6142">MRARLLMVFLLVAGTLVAGCGQKGPLYREVPASVTAEPQSAPASATDDERRRPAVTTD</sequence>
<keyword evidence="8" id="KW-0456">Lyase</keyword>
<dbReference type="Pfam" id="PF13627">
    <property type="entry name" value="LptM_cons"/>
    <property type="match status" value="1"/>
</dbReference>
<dbReference type="AlphaFoldDB" id="A0A2G1UJG8"/>
<proteinExistence type="predicted"/>
<protein>
    <submittedName>
        <fullName evidence="8">Argininosuccinate lyase</fullName>
    </submittedName>
</protein>
<keyword evidence="2" id="KW-0732">Signal</keyword>
<keyword evidence="5" id="KW-0998">Cell outer membrane</keyword>
<feature type="region of interest" description="Disordered" evidence="7">
    <location>
        <begin position="31"/>
        <end position="58"/>
    </location>
</feature>
<comment type="subcellular location">
    <subcellularLocation>
        <location evidence="1">Cell outer membrane</location>
        <topology evidence="1">Lipid-anchor</topology>
    </subcellularLocation>
</comment>
<accession>A0A2G1UJG8</accession>
<dbReference type="GO" id="GO:0009279">
    <property type="term" value="C:cell outer membrane"/>
    <property type="evidence" value="ECO:0007669"/>
    <property type="project" value="UniProtKB-SubCell"/>
</dbReference>
<reference evidence="8 9" key="1">
    <citation type="submission" date="2017-09" db="EMBL/GenBank/DDBJ databases">
        <title>The draft genome sequences of Marinobacter sp. PWS21.</title>
        <authorList>
            <person name="Cao J."/>
        </authorList>
    </citation>
    <scope>NUCLEOTIDE SEQUENCE [LARGE SCALE GENOMIC DNA]</scope>
    <source>
        <strain evidence="8 9">PWS21</strain>
    </source>
</reference>
<dbReference type="InterPro" id="IPR032831">
    <property type="entry name" value="LptM_cons"/>
</dbReference>
<dbReference type="Proteomes" id="UP000231409">
    <property type="component" value="Unassembled WGS sequence"/>
</dbReference>
<keyword evidence="6" id="KW-0449">Lipoprotein</keyword>
<organism evidence="8 9">
    <name type="scientific">Marinobacter profundi</name>
    <dbReference type="NCBI Taxonomy" id="2666256"/>
    <lineage>
        <taxon>Bacteria</taxon>
        <taxon>Pseudomonadati</taxon>
        <taxon>Pseudomonadota</taxon>
        <taxon>Gammaproteobacteria</taxon>
        <taxon>Pseudomonadales</taxon>
        <taxon>Marinobacteraceae</taxon>
        <taxon>Marinobacter</taxon>
    </lineage>
</organism>
<dbReference type="PROSITE" id="PS51257">
    <property type="entry name" value="PROKAR_LIPOPROTEIN"/>
    <property type="match status" value="1"/>
</dbReference>
<keyword evidence="4" id="KW-0564">Palmitate</keyword>
<name>A0A2G1UJG8_9GAMM</name>
<dbReference type="RefSeq" id="WP_099615123.1">
    <property type="nucleotide sequence ID" value="NZ_KZ319372.1"/>
</dbReference>
<dbReference type="GO" id="GO:0016829">
    <property type="term" value="F:lyase activity"/>
    <property type="evidence" value="ECO:0007669"/>
    <property type="project" value="UniProtKB-KW"/>
</dbReference>
<dbReference type="EMBL" id="NTFH01000009">
    <property type="protein sequence ID" value="PHQ14618.1"/>
    <property type="molecule type" value="Genomic_DNA"/>
</dbReference>
<evidence type="ECO:0000256" key="4">
    <source>
        <dbReference type="ARBA" id="ARBA00023139"/>
    </source>
</evidence>
<keyword evidence="3" id="KW-0472">Membrane</keyword>
<evidence type="ECO:0000256" key="6">
    <source>
        <dbReference type="ARBA" id="ARBA00023288"/>
    </source>
</evidence>
<evidence type="ECO:0000256" key="7">
    <source>
        <dbReference type="SAM" id="MobiDB-lite"/>
    </source>
</evidence>
<dbReference type="NCBIfam" id="NF047847">
    <property type="entry name" value="SS_mature_LptM"/>
    <property type="match status" value="1"/>
</dbReference>
<evidence type="ECO:0000256" key="5">
    <source>
        <dbReference type="ARBA" id="ARBA00023237"/>
    </source>
</evidence>
<evidence type="ECO:0000256" key="3">
    <source>
        <dbReference type="ARBA" id="ARBA00023136"/>
    </source>
</evidence>
<keyword evidence="9" id="KW-1185">Reference proteome</keyword>
<evidence type="ECO:0000256" key="1">
    <source>
        <dbReference type="ARBA" id="ARBA00004459"/>
    </source>
</evidence>
<evidence type="ECO:0000313" key="8">
    <source>
        <dbReference type="EMBL" id="PHQ14618.1"/>
    </source>
</evidence>
<comment type="caution">
    <text evidence="8">The sequence shown here is derived from an EMBL/GenBank/DDBJ whole genome shotgun (WGS) entry which is preliminary data.</text>
</comment>
<gene>
    <name evidence="8" type="ORF">CLH61_12695</name>
</gene>
<evidence type="ECO:0000313" key="9">
    <source>
        <dbReference type="Proteomes" id="UP000231409"/>
    </source>
</evidence>